<feature type="transmembrane region" description="Helical" evidence="2">
    <location>
        <begin position="590"/>
        <end position="613"/>
    </location>
</feature>
<reference evidence="5 6" key="1">
    <citation type="submission" date="2016-05" db="EMBL/GenBank/DDBJ databases">
        <title>Complete genome sequence of Corynebacterium crudilactis, a new Corynebacterium species isolated from raw cow's milk.</title>
        <authorList>
            <person name="Christian R."/>
            <person name="Zimmermann J."/>
            <person name="Lipski A."/>
            <person name="Kalinowski J."/>
        </authorList>
    </citation>
    <scope>NUCLEOTIDE SEQUENCE [LARGE SCALE GENOMIC DNA]</scope>
    <source>
        <strain evidence="5 6">JZ16</strain>
    </source>
</reference>
<organism evidence="5 6">
    <name type="scientific">Corynebacterium crudilactis</name>
    <dbReference type="NCBI Taxonomy" id="1652495"/>
    <lineage>
        <taxon>Bacteria</taxon>
        <taxon>Bacillati</taxon>
        <taxon>Actinomycetota</taxon>
        <taxon>Actinomycetes</taxon>
        <taxon>Mycobacteriales</taxon>
        <taxon>Corynebacteriaceae</taxon>
        <taxon>Corynebacterium</taxon>
    </lineage>
</organism>
<keyword evidence="1 3" id="KW-0732">Signal</keyword>
<dbReference type="SMART" id="SM00014">
    <property type="entry name" value="acidPPc"/>
    <property type="match status" value="1"/>
</dbReference>
<feature type="chain" id="PRO_5007999815" evidence="3">
    <location>
        <begin position="28"/>
        <end position="623"/>
    </location>
</feature>
<keyword evidence="2" id="KW-0472">Membrane</keyword>
<feature type="domain" description="Phosphatidic acid phosphatase type 2/haloperoxidase" evidence="4">
    <location>
        <begin position="183"/>
        <end position="310"/>
    </location>
</feature>
<dbReference type="GO" id="GO:0030288">
    <property type="term" value="C:outer membrane-bounded periplasmic space"/>
    <property type="evidence" value="ECO:0007669"/>
    <property type="project" value="InterPro"/>
</dbReference>
<dbReference type="InterPro" id="IPR000326">
    <property type="entry name" value="PAP2/HPO"/>
</dbReference>
<keyword evidence="5" id="KW-0378">Hydrolase</keyword>
<evidence type="ECO:0000259" key="4">
    <source>
        <dbReference type="SMART" id="SM00014"/>
    </source>
</evidence>
<evidence type="ECO:0000256" key="3">
    <source>
        <dbReference type="SAM" id="SignalP"/>
    </source>
</evidence>
<name>A0A172QSV0_9CORY</name>
<dbReference type="PANTHER" id="PTHR35037">
    <property type="entry name" value="C-TERMINAL REGION OF AIDA-LIKE PROTEIN"/>
    <property type="match status" value="1"/>
</dbReference>
<dbReference type="InterPro" id="IPR001011">
    <property type="entry name" value="Acid_Pase_classA_bac"/>
</dbReference>
<dbReference type="RefSeq" id="WP_066565262.1">
    <property type="nucleotide sequence ID" value="NZ_CP015622.1"/>
</dbReference>
<keyword evidence="6" id="KW-1185">Reference proteome</keyword>
<dbReference type="InterPro" id="IPR051551">
    <property type="entry name" value="Autotransporter_adhesion"/>
</dbReference>
<dbReference type="GO" id="GO:0003993">
    <property type="term" value="F:acid phosphatase activity"/>
    <property type="evidence" value="ECO:0007669"/>
    <property type="project" value="InterPro"/>
</dbReference>
<feature type="signal peptide" evidence="3">
    <location>
        <begin position="1"/>
        <end position="27"/>
    </location>
</feature>
<dbReference type="Pfam" id="PF01569">
    <property type="entry name" value="PAP2"/>
    <property type="match status" value="1"/>
</dbReference>
<accession>A0A172QSV0</accession>
<dbReference type="InterPro" id="IPR013425">
    <property type="entry name" value="Autotrns_rpt"/>
</dbReference>
<dbReference type="Gene3D" id="2.160.20.20">
    <property type="match status" value="1"/>
</dbReference>
<proteinExistence type="predicted"/>
<evidence type="ECO:0000313" key="6">
    <source>
        <dbReference type="Proteomes" id="UP000076929"/>
    </source>
</evidence>
<dbReference type="EMBL" id="CP015622">
    <property type="protein sequence ID" value="ANE03762.1"/>
    <property type="molecule type" value="Genomic_DNA"/>
</dbReference>
<dbReference type="GO" id="GO:0006508">
    <property type="term" value="P:proteolysis"/>
    <property type="evidence" value="ECO:0007669"/>
    <property type="project" value="UniProtKB-KW"/>
</dbReference>
<sequence length="623" mass="65951">MRTSPRLLGLLLCTPLAATISTPLATAQEPMLLDSSAIVPHVADYGFYVDAWHTNVPTDLTPSHNAAVGVLSEMLTLWTPGSEWNTGTKLNASVLDSNIAQSIAISRQATDAEQERAWVIDRRNQNYTATDGLGAYADRYRTSAQVGTSIPSTVPDDAHTIKHSDEGNANGNWAESGGEVGSTVDLIEAIRGHSATSNNAKNFYQYPRPYRWTESIEPELWGEGVDMPVYAYPLRKSEAEASGDGGFPSGHTSAGGMATNGLAYAFPQQFDELLMTSAEIGESRIQLGMHSPLDVIGGRVLSTAITAGALNDPSLDSIKTQAFDDAQLWLSNQNDITPNNRNFDEQLAEYTSYLTFGFEQSGDTSEAMRVPKGAEALLETRLPYLNDDQRRWVLHSTGLESGFPILDDVEGWGRLNLYAAQAGYSAFDTNVEVNMDASTGGYSAADNWQNDIEGAGSLTKNGSGELTLSGDNTYTGGTTINAGTLAAASPQALGSGNLHIGADATLKLNQPISITGSAALDGTLQVSLPDNADLSTGFVALNAASTSGEFDNVIVDGIDNISVSYENGSVLLTSDTPNDDKESGSSTGGIFTILASLGGIAALIFGAITQFGLPPAIKEMFRL</sequence>
<dbReference type="Gene3D" id="1.20.144.10">
    <property type="entry name" value="Phosphatidic acid phosphatase type 2/haloperoxidase"/>
    <property type="match status" value="1"/>
</dbReference>
<evidence type="ECO:0000256" key="1">
    <source>
        <dbReference type="ARBA" id="ARBA00022729"/>
    </source>
</evidence>
<evidence type="ECO:0000313" key="5">
    <source>
        <dbReference type="EMBL" id="ANE03762.1"/>
    </source>
</evidence>
<dbReference type="AlphaFoldDB" id="A0A172QSV0"/>
<protein>
    <submittedName>
        <fullName evidence="5">Serine protease</fullName>
    </submittedName>
</protein>
<dbReference type="NCBIfam" id="TIGR02601">
    <property type="entry name" value="autotrns_rpt"/>
    <property type="match status" value="1"/>
</dbReference>
<dbReference type="InterPro" id="IPR012332">
    <property type="entry name" value="Autotransporter_pectin_lyase_C"/>
</dbReference>
<dbReference type="CDD" id="cd03397">
    <property type="entry name" value="PAP2_acid_phosphatase"/>
    <property type="match status" value="1"/>
</dbReference>
<gene>
    <name evidence="5" type="ORF">ccrud_05750</name>
</gene>
<dbReference type="STRING" id="1652495.ccrud_05750"/>
<dbReference type="SUPFAM" id="SSF48317">
    <property type="entry name" value="Acid phosphatase/Vanadium-dependent haloperoxidase"/>
    <property type="match status" value="1"/>
</dbReference>
<keyword evidence="2" id="KW-0812">Transmembrane</keyword>
<dbReference type="PANTHER" id="PTHR35037:SF3">
    <property type="entry name" value="C-TERMINAL REGION OF AIDA-LIKE PROTEIN"/>
    <property type="match status" value="1"/>
</dbReference>
<dbReference type="KEGG" id="ccjz:ccrud_05750"/>
<dbReference type="Proteomes" id="UP000076929">
    <property type="component" value="Chromosome"/>
</dbReference>
<dbReference type="GO" id="GO:0008233">
    <property type="term" value="F:peptidase activity"/>
    <property type="evidence" value="ECO:0007669"/>
    <property type="project" value="UniProtKB-KW"/>
</dbReference>
<keyword evidence="2" id="KW-1133">Transmembrane helix</keyword>
<dbReference type="OrthoDB" id="9805301at2"/>
<keyword evidence="5" id="KW-0645">Protease</keyword>
<evidence type="ECO:0000256" key="2">
    <source>
        <dbReference type="SAM" id="Phobius"/>
    </source>
</evidence>
<dbReference type="Pfam" id="PF12951">
    <property type="entry name" value="PATR"/>
    <property type="match status" value="1"/>
</dbReference>
<dbReference type="InterPro" id="IPR036938">
    <property type="entry name" value="PAP2/HPO_sf"/>
</dbReference>